<protein>
    <recommendedName>
        <fullName evidence="5">Secreted protein</fullName>
    </recommendedName>
</protein>
<feature type="region of interest" description="Disordered" evidence="1">
    <location>
        <begin position="146"/>
        <end position="165"/>
    </location>
</feature>
<keyword evidence="2" id="KW-0732">Signal</keyword>
<evidence type="ECO:0000256" key="2">
    <source>
        <dbReference type="SAM" id="SignalP"/>
    </source>
</evidence>
<sequence>MLLLICVIFALFLPCASKPMDESQTTFSPLRLCFEKGKEGGEKDLHRECVEFRNVIFPDGKDHKRRCRLIMPGILLTLSDHRPAFRTCPYYCSAMSYRACQERVCKILYQKKTWLGQVLQDWGVSEHCGAGVEASEKIRECETYHNATPPAHGTMDPSQRDVVKR</sequence>
<reference evidence="3" key="1">
    <citation type="submission" date="2022-01" db="EMBL/GenBank/DDBJ databases">
        <title>Genome Sequence Resource for Two Populations of Ditylenchus destructor, the Migratory Endoparasitic Phytonematode.</title>
        <authorList>
            <person name="Zhang H."/>
            <person name="Lin R."/>
            <person name="Xie B."/>
        </authorList>
    </citation>
    <scope>NUCLEOTIDE SEQUENCE</scope>
    <source>
        <strain evidence="3">BazhouSP</strain>
    </source>
</reference>
<dbReference type="AlphaFoldDB" id="A0AAD4MNR8"/>
<feature type="chain" id="PRO_5042253983" description="Secreted protein" evidence="2">
    <location>
        <begin position="18"/>
        <end position="165"/>
    </location>
</feature>
<dbReference type="Proteomes" id="UP001201812">
    <property type="component" value="Unassembled WGS sequence"/>
</dbReference>
<name>A0AAD4MNR8_9BILA</name>
<gene>
    <name evidence="3" type="ORF">DdX_18836</name>
</gene>
<organism evidence="3 4">
    <name type="scientific">Ditylenchus destructor</name>
    <dbReference type="NCBI Taxonomy" id="166010"/>
    <lineage>
        <taxon>Eukaryota</taxon>
        <taxon>Metazoa</taxon>
        <taxon>Ecdysozoa</taxon>
        <taxon>Nematoda</taxon>
        <taxon>Chromadorea</taxon>
        <taxon>Rhabditida</taxon>
        <taxon>Tylenchina</taxon>
        <taxon>Tylenchomorpha</taxon>
        <taxon>Sphaerularioidea</taxon>
        <taxon>Anguinidae</taxon>
        <taxon>Anguininae</taxon>
        <taxon>Ditylenchus</taxon>
    </lineage>
</organism>
<feature type="signal peptide" evidence="2">
    <location>
        <begin position="1"/>
        <end position="17"/>
    </location>
</feature>
<dbReference type="EMBL" id="JAKKPZ010000303">
    <property type="protein sequence ID" value="KAI1696852.1"/>
    <property type="molecule type" value="Genomic_DNA"/>
</dbReference>
<comment type="caution">
    <text evidence="3">The sequence shown here is derived from an EMBL/GenBank/DDBJ whole genome shotgun (WGS) entry which is preliminary data.</text>
</comment>
<evidence type="ECO:0000256" key="1">
    <source>
        <dbReference type="SAM" id="MobiDB-lite"/>
    </source>
</evidence>
<accession>A0AAD4MNR8</accession>
<keyword evidence="4" id="KW-1185">Reference proteome</keyword>
<evidence type="ECO:0000313" key="3">
    <source>
        <dbReference type="EMBL" id="KAI1696852.1"/>
    </source>
</evidence>
<evidence type="ECO:0000313" key="4">
    <source>
        <dbReference type="Proteomes" id="UP001201812"/>
    </source>
</evidence>
<evidence type="ECO:0008006" key="5">
    <source>
        <dbReference type="Google" id="ProtNLM"/>
    </source>
</evidence>
<proteinExistence type="predicted"/>